<protein>
    <submittedName>
        <fullName evidence="1">Uncharacterized protein</fullName>
    </submittedName>
</protein>
<comment type="caution">
    <text evidence="1">The sequence shown here is derived from an EMBL/GenBank/DDBJ whole genome shotgun (WGS) entry which is preliminary data.</text>
</comment>
<evidence type="ECO:0000313" key="1">
    <source>
        <dbReference type="EMBL" id="PIR96756.1"/>
    </source>
</evidence>
<organism evidence="1 2">
    <name type="scientific">Candidatus Doudnabacteria bacterium CG10_big_fil_rev_8_21_14_0_10_41_10</name>
    <dbReference type="NCBI Taxonomy" id="1974551"/>
    <lineage>
        <taxon>Bacteria</taxon>
        <taxon>Candidatus Doudnaibacteriota</taxon>
    </lineage>
</organism>
<dbReference type="AlphaFoldDB" id="A0A2H0VCE6"/>
<sequence length="90" mass="9965">MPNEQQYKDLISEIVKKQILILGPDVALLKAGSISGLKLDKEGGVVNMSGEQQDILQQLVDQYIELSGQIVKNVLKPVFAKYPSIKIDIK</sequence>
<dbReference type="EMBL" id="PFAJ01000064">
    <property type="protein sequence ID" value="PIR96756.1"/>
    <property type="molecule type" value="Genomic_DNA"/>
</dbReference>
<accession>A0A2H0VCE6</accession>
<reference evidence="2" key="1">
    <citation type="submission" date="2017-09" db="EMBL/GenBank/DDBJ databases">
        <title>Depth-based differentiation of microbial function through sediment-hosted aquifers and enrichment of novel symbionts in the deep terrestrial subsurface.</title>
        <authorList>
            <person name="Probst A.J."/>
            <person name="Ladd B."/>
            <person name="Jarett J.K."/>
            <person name="Geller-Mcgrath D.E."/>
            <person name="Sieber C.M.K."/>
            <person name="Emerson J.B."/>
            <person name="Anantharaman K."/>
            <person name="Thomas B.C."/>
            <person name="Malmstrom R."/>
            <person name="Stieglmeier M."/>
            <person name="Klingl A."/>
            <person name="Woyke T."/>
            <person name="Ryan C.M."/>
            <person name="Banfield J.F."/>
        </authorList>
    </citation>
    <scope>NUCLEOTIDE SEQUENCE [LARGE SCALE GENOMIC DNA]</scope>
</reference>
<name>A0A2H0VCE6_9BACT</name>
<proteinExistence type="predicted"/>
<evidence type="ECO:0000313" key="2">
    <source>
        <dbReference type="Proteomes" id="UP000230557"/>
    </source>
</evidence>
<gene>
    <name evidence="1" type="ORF">COT91_05005</name>
</gene>
<dbReference type="Proteomes" id="UP000230557">
    <property type="component" value="Unassembled WGS sequence"/>
</dbReference>